<evidence type="ECO:0000256" key="6">
    <source>
        <dbReference type="ARBA" id="ARBA00050652"/>
    </source>
</evidence>
<comment type="function">
    <text evidence="8 15">Functions in the N-end rule pathway of protein degradation where it conjugates Leu, Phe and, less efficiently, Met from aminoacyl-tRNAs to the N-termini of proteins containing an N-terminal arginine or lysine.</text>
</comment>
<comment type="catalytic activity">
    <reaction evidence="6 15">
        <text>N-terminal L-arginyl-[protein] + L-leucyl-tRNA(Leu) = N-terminal L-leucyl-L-arginyl-[protein] + tRNA(Leu) + H(+)</text>
        <dbReference type="Rhea" id="RHEA:50416"/>
        <dbReference type="Rhea" id="RHEA-COMP:9613"/>
        <dbReference type="Rhea" id="RHEA-COMP:9622"/>
        <dbReference type="Rhea" id="RHEA-COMP:12672"/>
        <dbReference type="Rhea" id="RHEA-COMP:12673"/>
        <dbReference type="ChEBI" id="CHEBI:15378"/>
        <dbReference type="ChEBI" id="CHEBI:64719"/>
        <dbReference type="ChEBI" id="CHEBI:78442"/>
        <dbReference type="ChEBI" id="CHEBI:78494"/>
        <dbReference type="ChEBI" id="CHEBI:133044"/>
        <dbReference type="EC" id="2.3.2.6"/>
    </reaction>
</comment>
<keyword evidence="17" id="KW-1185">Reference proteome</keyword>
<keyword evidence="4 15" id="KW-0012">Acyltransferase</keyword>
<comment type="subcellular location">
    <subcellularLocation>
        <location evidence="1 15">Cytoplasm</location>
    </subcellularLocation>
</comment>
<name>A0A1T2KUE8_9GAMM</name>
<evidence type="ECO:0000256" key="4">
    <source>
        <dbReference type="ARBA" id="ARBA00023315"/>
    </source>
</evidence>
<dbReference type="RefSeq" id="WP_078487064.1">
    <property type="nucleotide sequence ID" value="NZ_MPRJ01000037.1"/>
</dbReference>
<organism evidence="16 17">
    <name type="scientific">Solemya velesiana gill symbiont</name>
    <dbReference type="NCBI Taxonomy" id="1918948"/>
    <lineage>
        <taxon>Bacteria</taxon>
        <taxon>Pseudomonadati</taxon>
        <taxon>Pseudomonadota</taxon>
        <taxon>Gammaproteobacteria</taxon>
        <taxon>sulfur-oxidizing symbionts</taxon>
    </lineage>
</organism>
<evidence type="ECO:0000256" key="8">
    <source>
        <dbReference type="ARBA" id="ARBA00054043"/>
    </source>
</evidence>
<dbReference type="Proteomes" id="UP000190896">
    <property type="component" value="Unassembled WGS sequence"/>
</dbReference>
<dbReference type="Gene3D" id="3.30.70.3550">
    <property type="entry name" value="Leucyl/phenylalanyl-tRNA-protein transferase, N-terminal domain"/>
    <property type="match status" value="1"/>
</dbReference>
<dbReference type="FunFam" id="3.40.630.70:FF:000001">
    <property type="entry name" value="Leucyl/phenylalanyl-tRNA--protein transferase"/>
    <property type="match status" value="1"/>
</dbReference>
<evidence type="ECO:0000256" key="9">
    <source>
        <dbReference type="ARBA" id="ARBA00061535"/>
    </source>
</evidence>
<evidence type="ECO:0000256" key="11">
    <source>
        <dbReference type="ARBA" id="ARBA00074372"/>
    </source>
</evidence>
<dbReference type="FunFam" id="3.30.70.3550:FF:000001">
    <property type="entry name" value="Leucyl/phenylalanyl-tRNA--protein transferase"/>
    <property type="match status" value="1"/>
</dbReference>
<dbReference type="PANTHER" id="PTHR30098:SF2">
    <property type="entry name" value="LEUCYL_PHENYLALANYL-TRNA--PROTEIN TRANSFERASE"/>
    <property type="match status" value="1"/>
</dbReference>
<evidence type="ECO:0000256" key="10">
    <source>
        <dbReference type="ARBA" id="ARBA00066767"/>
    </source>
</evidence>
<gene>
    <name evidence="15" type="primary">aat</name>
    <name evidence="16" type="ORF">BOW51_06870</name>
</gene>
<dbReference type="HAMAP" id="MF_00688">
    <property type="entry name" value="Leu_Phe_trans"/>
    <property type="match status" value="1"/>
</dbReference>
<dbReference type="GO" id="GO:0008914">
    <property type="term" value="F:leucyl-tRNA--protein transferase activity"/>
    <property type="evidence" value="ECO:0007669"/>
    <property type="project" value="UniProtKB-UniRule"/>
</dbReference>
<protein>
    <recommendedName>
        <fullName evidence="11 15">Leucyl/phenylalanyl-tRNA--protein transferase</fullName>
        <ecNumber evidence="10 15">2.3.2.6</ecNumber>
    </recommendedName>
    <alternativeName>
        <fullName evidence="12 15">L/F-transferase</fullName>
    </alternativeName>
    <alternativeName>
        <fullName evidence="13 15">Leucyltransferase</fullName>
    </alternativeName>
    <alternativeName>
        <fullName evidence="14 15">Phenyalanyltransferase</fullName>
    </alternativeName>
</protein>
<dbReference type="PANTHER" id="PTHR30098">
    <property type="entry name" value="LEUCYL/PHENYLALANYL-TRNA--PROTEIN TRANSFERASE"/>
    <property type="match status" value="1"/>
</dbReference>
<dbReference type="NCBIfam" id="TIGR00667">
    <property type="entry name" value="aat"/>
    <property type="match status" value="1"/>
</dbReference>
<dbReference type="InterPro" id="IPR042221">
    <property type="entry name" value="Leu/Phe-tRNA_Trfase_N"/>
</dbReference>
<sequence length="239" mass="27020">MLQLLDPNRPDAPFPPVEQALDDPDGLLAVGGDLSVQRLLNAYHQGIFPWFSEGQPILWWSPDPRTVLFPEKLKVSRSLGKVIRNRGFEVSLDADFPRVIHACSEPREDQQGTWITEEMIEAYIEMHRQGHAHSVEVWLEGELVGGLYGIAIGRAFFGESMFSRVRDASKVALVHLTGQLLHWGYQLIDCQVYTSHLVSLGAEEIPRNRFCAALETLCQDKIQDSRAWTNSERMSPEVP</sequence>
<evidence type="ECO:0000313" key="17">
    <source>
        <dbReference type="Proteomes" id="UP000190896"/>
    </source>
</evidence>
<evidence type="ECO:0000256" key="12">
    <source>
        <dbReference type="ARBA" id="ARBA00077136"/>
    </source>
</evidence>
<evidence type="ECO:0000256" key="2">
    <source>
        <dbReference type="ARBA" id="ARBA00022490"/>
    </source>
</evidence>
<dbReference type="InterPro" id="IPR042203">
    <property type="entry name" value="Leu/Phe-tRNA_Trfase_C"/>
</dbReference>
<dbReference type="InterPro" id="IPR016181">
    <property type="entry name" value="Acyl_CoA_acyltransferase"/>
</dbReference>
<dbReference type="AlphaFoldDB" id="A0A1T2KUE8"/>
<dbReference type="Pfam" id="PF03588">
    <property type="entry name" value="Leu_Phe_trans"/>
    <property type="match status" value="1"/>
</dbReference>
<keyword evidence="3 15" id="KW-0808">Transferase</keyword>
<reference evidence="16 17" key="1">
    <citation type="submission" date="2016-11" db="EMBL/GenBank/DDBJ databases">
        <title>Mixed transmission modes and dynamic genome evolution in an obligate animal-bacterial symbiosis.</title>
        <authorList>
            <person name="Russell S.L."/>
            <person name="Corbett-Detig R.B."/>
            <person name="Cavanaugh C.M."/>
        </authorList>
    </citation>
    <scope>NUCLEOTIDE SEQUENCE [LARGE SCALE GENOMIC DNA]</scope>
    <source>
        <strain evidence="16">Se-Cadez</strain>
    </source>
</reference>
<comment type="caution">
    <text evidence="16">The sequence shown here is derived from an EMBL/GenBank/DDBJ whole genome shotgun (WGS) entry which is preliminary data.</text>
</comment>
<evidence type="ECO:0000313" key="16">
    <source>
        <dbReference type="EMBL" id="OOZ36475.1"/>
    </source>
</evidence>
<dbReference type="SUPFAM" id="SSF55729">
    <property type="entry name" value="Acyl-CoA N-acyltransferases (Nat)"/>
    <property type="match status" value="1"/>
</dbReference>
<evidence type="ECO:0000256" key="1">
    <source>
        <dbReference type="ARBA" id="ARBA00004496"/>
    </source>
</evidence>
<evidence type="ECO:0000256" key="7">
    <source>
        <dbReference type="ARBA" id="ARBA00051538"/>
    </source>
</evidence>
<dbReference type="EMBL" id="MPRJ01000037">
    <property type="protein sequence ID" value="OOZ36475.1"/>
    <property type="molecule type" value="Genomic_DNA"/>
</dbReference>
<evidence type="ECO:0000256" key="13">
    <source>
        <dbReference type="ARBA" id="ARBA00077165"/>
    </source>
</evidence>
<dbReference type="InterPro" id="IPR004616">
    <property type="entry name" value="Leu/Phe-tRNA_Trfase"/>
</dbReference>
<evidence type="ECO:0000256" key="5">
    <source>
        <dbReference type="ARBA" id="ARBA00050607"/>
    </source>
</evidence>
<dbReference type="Gene3D" id="3.40.630.70">
    <property type="entry name" value="Leucyl/phenylalanyl-tRNA-protein transferase, C-terminal domain"/>
    <property type="match status" value="1"/>
</dbReference>
<comment type="similarity">
    <text evidence="9 15">Belongs to the L/F-transferase family.</text>
</comment>
<evidence type="ECO:0000256" key="14">
    <source>
        <dbReference type="ARBA" id="ARBA00083640"/>
    </source>
</evidence>
<comment type="catalytic activity">
    <reaction evidence="7 15">
        <text>N-terminal L-lysyl-[protein] + L-leucyl-tRNA(Leu) = N-terminal L-leucyl-L-lysyl-[protein] + tRNA(Leu) + H(+)</text>
        <dbReference type="Rhea" id="RHEA:12340"/>
        <dbReference type="Rhea" id="RHEA-COMP:9613"/>
        <dbReference type="Rhea" id="RHEA-COMP:9622"/>
        <dbReference type="Rhea" id="RHEA-COMP:12670"/>
        <dbReference type="Rhea" id="RHEA-COMP:12671"/>
        <dbReference type="ChEBI" id="CHEBI:15378"/>
        <dbReference type="ChEBI" id="CHEBI:65249"/>
        <dbReference type="ChEBI" id="CHEBI:78442"/>
        <dbReference type="ChEBI" id="CHEBI:78494"/>
        <dbReference type="ChEBI" id="CHEBI:133043"/>
        <dbReference type="EC" id="2.3.2.6"/>
    </reaction>
</comment>
<dbReference type="EC" id="2.3.2.6" evidence="10 15"/>
<keyword evidence="2 15" id="KW-0963">Cytoplasm</keyword>
<evidence type="ECO:0000256" key="15">
    <source>
        <dbReference type="HAMAP-Rule" id="MF_00688"/>
    </source>
</evidence>
<accession>A0A1T2KUE8</accession>
<evidence type="ECO:0000256" key="3">
    <source>
        <dbReference type="ARBA" id="ARBA00022679"/>
    </source>
</evidence>
<comment type="catalytic activity">
    <reaction evidence="5 15">
        <text>L-phenylalanyl-tRNA(Phe) + an N-terminal L-alpha-aminoacyl-[protein] = an N-terminal L-phenylalanyl-L-alpha-aminoacyl-[protein] + tRNA(Phe)</text>
        <dbReference type="Rhea" id="RHEA:43632"/>
        <dbReference type="Rhea" id="RHEA-COMP:9668"/>
        <dbReference type="Rhea" id="RHEA-COMP:9699"/>
        <dbReference type="Rhea" id="RHEA-COMP:10636"/>
        <dbReference type="Rhea" id="RHEA-COMP:10637"/>
        <dbReference type="ChEBI" id="CHEBI:78442"/>
        <dbReference type="ChEBI" id="CHEBI:78531"/>
        <dbReference type="ChEBI" id="CHEBI:78597"/>
        <dbReference type="ChEBI" id="CHEBI:83561"/>
        <dbReference type="EC" id="2.3.2.6"/>
    </reaction>
</comment>
<dbReference type="GO" id="GO:0005737">
    <property type="term" value="C:cytoplasm"/>
    <property type="evidence" value="ECO:0007669"/>
    <property type="project" value="UniProtKB-SubCell"/>
</dbReference>
<dbReference type="GO" id="GO:0030163">
    <property type="term" value="P:protein catabolic process"/>
    <property type="evidence" value="ECO:0007669"/>
    <property type="project" value="UniProtKB-UniRule"/>
</dbReference>
<proteinExistence type="inferred from homology"/>
<dbReference type="OrthoDB" id="9790282at2"/>